<keyword evidence="7" id="KW-1185">Reference proteome</keyword>
<dbReference type="Gene3D" id="3.40.190.290">
    <property type="match status" value="1"/>
</dbReference>
<dbReference type="InterPro" id="IPR050950">
    <property type="entry name" value="HTH-type_LysR_regulators"/>
</dbReference>
<sequence>MFSANRTPTIRQLQLFSALVETQSVSKVAQRMYIAQPSVSIQLKKLSELLGVELYHQRGKKIVITEVGQTVYNAAQQIANNFENLSIELNAFNGLQAGTLRLCIVSTAQNFMPRILGPFCRQYPNIDVELSIRNRKTVIERAMQNRDDFYVLSHCPDDLALNKVPFLDNDLVVIAPERHELTRKAQVSLNRIQHYPFILREKGSGTRTTIDKFCQKHNISLRQRMMVESNDAIKNMVAEGLGLAILSRHSVENGSNQGIVTLAVEHFPIVSDWYLVHSKQRKLSLLAQAFSDYIKNEISTMGLIVNE</sequence>
<comment type="similarity">
    <text evidence="1">Belongs to the LysR transcriptional regulatory family.</text>
</comment>
<evidence type="ECO:0000256" key="3">
    <source>
        <dbReference type="ARBA" id="ARBA00023125"/>
    </source>
</evidence>
<keyword evidence="2" id="KW-0805">Transcription regulation</keyword>
<comment type="caution">
    <text evidence="6">The sequence shown here is derived from an EMBL/GenBank/DDBJ whole genome shotgun (WGS) entry which is preliminary data.</text>
</comment>
<dbReference type="PANTHER" id="PTHR30419:SF8">
    <property type="entry name" value="NITROGEN ASSIMILATION TRANSCRIPTIONAL ACTIVATOR-RELATED"/>
    <property type="match status" value="1"/>
</dbReference>
<evidence type="ECO:0000256" key="2">
    <source>
        <dbReference type="ARBA" id="ARBA00023015"/>
    </source>
</evidence>
<dbReference type="EMBL" id="BSSV01000002">
    <property type="protein sequence ID" value="GLX84877.1"/>
    <property type="molecule type" value="Genomic_DNA"/>
</dbReference>
<dbReference type="RefSeq" id="WP_284296568.1">
    <property type="nucleotide sequence ID" value="NZ_BSSV01000002.1"/>
</dbReference>
<dbReference type="InterPro" id="IPR000847">
    <property type="entry name" value="LysR_HTH_N"/>
</dbReference>
<reference evidence="6 7" key="1">
    <citation type="submission" date="2023-03" db="EMBL/GenBank/DDBJ databases">
        <title>Thalassotalea loyana LMG 22536T draft genome sequence.</title>
        <authorList>
            <person name="Sawabe T."/>
        </authorList>
    </citation>
    <scope>NUCLEOTIDE SEQUENCE [LARGE SCALE GENOMIC DNA]</scope>
    <source>
        <strain evidence="6 7">LMG 22536</strain>
    </source>
</reference>
<name>A0ABQ6HBA1_9GAMM</name>
<dbReference type="InterPro" id="IPR036390">
    <property type="entry name" value="WH_DNA-bd_sf"/>
</dbReference>
<evidence type="ECO:0000259" key="5">
    <source>
        <dbReference type="PROSITE" id="PS50931"/>
    </source>
</evidence>
<dbReference type="Pfam" id="PF03466">
    <property type="entry name" value="LysR_substrate"/>
    <property type="match status" value="1"/>
</dbReference>
<dbReference type="PANTHER" id="PTHR30419">
    <property type="entry name" value="HTH-TYPE TRANSCRIPTIONAL REGULATOR YBHD"/>
    <property type="match status" value="1"/>
</dbReference>
<dbReference type="SUPFAM" id="SSF53850">
    <property type="entry name" value="Periplasmic binding protein-like II"/>
    <property type="match status" value="1"/>
</dbReference>
<accession>A0ABQ6HBA1</accession>
<dbReference type="InterPro" id="IPR005119">
    <property type="entry name" value="LysR_subst-bd"/>
</dbReference>
<keyword evidence="4" id="KW-0804">Transcription</keyword>
<dbReference type="Proteomes" id="UP001157134">
    <property type="component" value="Unassembled WGS sequence"/>
</dbReference>
<protein>
    <submittedName>
        <fullName evidence="6">Transcriptional regulator</fullName>
    </submittedName>
</protein>
<dbReference type="Gene3D" id="1.10.10.10">
    <property type="entry name" value="Winged helix-like DNA-binding domain superfamily/Winged helix DNA-binding domain"/>
    <property type="match status" value="1"/>
</dbReference>
<dbReference type="PRINTS" id="PR00039">
    <property type="entry name" value="HTHLYSR"/>
</dbReference>
<feature type="domain" description="HTH lysR-type" evidence="5">
    <location>
        <begin position="8"/>
        <end position="65"/>
    </location>
</feature>
<evidence type="ECO:0000313" key="6">
    <source>
        <dbReference type="EMBL" id="GLX84877.1"/>
    </source>
</evidence>
<dbReference type="InterPro" id="IPR036388">
    <property type="entry name" value="WH-like_DNA-bd_sf"/>
</dbReference>
<evidence type="ECO:0000256" key="1">
    <source>
        <dbReference type="ARBA" id="ARBA00009437"/>
    </source>
</evidence>
<dbReference type="Pfam" id="PF00126">
    <property type="entry name" value="HTH_1"/>
    <property type="match status" value="1"/>
</dbReference>
<dbReference type="SUPFAM" id="SSF46785">
    <property type="entry name" value="Winged helix' DNA-binding domain"/>
    <property type="match status" value="1"/>
</dbReference>
<organism evidence="6 7">
    <name type="scientific">Thalassotalea loyana</name>
    <dbReference type="NCBI Taxonomy" id="280483"/>
    <lineage>
        <taxon>Bacteria</taxon>
        <taxon>Pseudomonadati</taxon>
        <taxon>Pseudomonadota</taxon>
        <taxon>Gammaproteobacteria</taxon>
        <taxon>Alteromonadales</taxon>
        <taxon>Colwelliaceae</taxon>
        <taxon>Thalassotalea</taxon>
    </lineage>
</organism>
<evidence type="ECO:0000313" key="7">
    <source>
        <dbReference type="Proteomes" id="UP001157134"/>
    </source>
</evidence>
<evidence type="ECO:0000256" key="4">
    <source>
        <dbReference type="ARBA" id="ARBA00023163"/>
    </source>
</evidence>
<keyword evidence="3" id="KW-0238">DNA-binding</keyword>
<proteinExistence type="inferred from homology"/>
<gene>
    <name evidence="6" type="ORF">tloyanaT_11290</name>
</gene>
<dbReference type="PROSITE" id="PS50931">
    <property type="entry name" value="HTH_LYSR"/>
    <property type="match status" value="1"/>
</dbReference>